<comment type="caution">
    <text evidence="3">The sequence shown here is derived from an EMBL/GenBank/DDBJ whole genome shotgun (WGS) entry which is preliminary data.</text>
</comment>
<evidence type="ECO:0000256" key="1">
    <source>
        <dbReference type="SAM" id="Coils"/>
    </source>
</evidence>
<organism evidence="3 4">
    <name type="scientific">Brachionus calyciflorus</name>
    <dbReference type="NCBI Taxonomy" id="104777"/>
    <lineage>
        <taxon>Eukaryota</taxon>
        <taxon>Metazoa</taxon>
        <taxon>Spiralia</taxon>
        <taxon>Gnathifera</taxon>
        <taxon>Rotifera</taxon>
        <taxon>Eurotatoria</taxon>
        <taxon>Monogononta</taxon>
        <taxon>Pseudotrocha</taxon>
        <taxon>Ploima</taxon>
        <taxon>Brachionidae</taxon>
        <taxon>Brachionus</taxon>
    </lineage>
</organism>
<gene>
    <name evidence="3" type="ORF">OXX778_LOCUS1053</name>
</gene>
<accession>A0A813M3Z7</accession>
<keyword evidence="4" id="KW-1185">Reference proteome</keyword>
<name>A0A813M3Z7_9BILA</name>
<keyword evidence="1" id="KW-0175">Coiled coil</keyword>
<sequence>MSSKALNLIIDNNNTKLKNSNLIEKINYLKDYQDLIEESDEDDENIDVCLDTSCSLDMTKSTTTVNFSSSSSPRSKNKSISKHSLFRSDTIFTPNDFKSQKCQKNSNSKEKLKLFLNLLAKLVDKFNKSLRNSYKFKSTNNKINNPLYYKKNLKKKLFILSLIKTFKQFENASKFLVELLSENEIKNKNETILYNYDEEETQCLLNVKKLKSTQKIRPEIVKCKHLESKNNRNQSSLSTSLSHTSSTSSSENVSPKINDRRNRKRYTIRKNTSSVNSSSSSSKKLEDFIKYESILDSEKSSDDKKMLTSKKLNFKLSSSDISNHVESSLIESQDLNNLNISSNSSDLILLNNSLENKCKQYEQNLRNLSQELINIKKFNELKFNKEFKLMARSEYEALKLQLNTFREDYRMEHNEKVHLRIYYEEKLRNLESSNTELTNKLNKLIILSEAYDSFDSSVANIF</sequence>
<feature type="coiled-coil region" evidence="1">
    <location>
        <begin position="344"/>
        <end position="378"/>
    </location>
</feature>
<dbReference type="EMBL" id="CAJNOC010000061">
    <property type="protein sequence ID" value="CAF0711065.1"/>
    <property type="molecule type" value="Genomic_DNA"/>
</dbReference>
<dbReference type="OrthoDB" id="10661146at2759"/>
<feature type="region of interest" description="Disordered" evidence="2">
    <location>
        <begin position="227"/>
        <end position="280"/>
    </location>
</feature>
<dbReference type="AlphaFoldDB" id="A0A813M3Z7"/>
<evidence type="ECO:0000256" key="2">
    <source>
        <dbReference type="SAM" id="MobiDB-lite"/>
    </source>
</evidence>
<dbReference type="Proteomes" id="UP000663879">
    <property type="component" value="Unassembled WGS sequence"/>
</dbReference>
<proteinExistence type="predicted"/>
<feature type="compositionally biased region" description="Low complexity" evidence="2">
    <location>
        <begin position="235"/>
        <end position="250"/>
    </location>
</feature>
<reference evidence="3" key="1">
    <citation type="submission" date="2021-02" db="EMBL/GenBank/DDBJ databases">
        <authorList>
            <person name="Nowell W R."/>
        </authorList>
    </citation>
    <scope>NUCLEOTIDE SEQUENCE</scope>
    <source>
        <strain evidence="3">Ploen Becks lab</strain>
    </source>
</reference>
<evidence type="ECO:0000313" key="3">
    <source>
        <dbReference type="EMBL" id="CAF0711065.1"/>
    </source>
</evidence>
<protein>
    <submittedName>
        <fullName evidence="3">Uncharacterized protein</fullName>
    </submittedName>
</protein>
<evidence type="ECO:0000313" key="4">
    <source>
        <dbReference type="Proteomes" id="UP000663879"/>
    </source>
</evidence>